<gene>
    <name evidence="2" type="ORF">IC610_13695</name>
</gene>
<comment type="caution">
    <text evidence="2">The sequence shown here is derived from an EMBL/GenBank/DDBJ whole genome shotgun (WGS) entry which is preliminary data.</text>
</comment>
<evidence type="ECO:0000256" key="1">
    <source>
        <dbReference type="SAM" id="Phobius"/>
    </source>
</evidence>
<feature type="transmembrane region" description="Helical" evidence="1">
    <location>
        <begin position="163"/>
        <end position="184"/>
    </location>
</feature>
<dbReference type="EMBL" id="JACYFS010000004">
    <property type="protein sequence ID" value="MBD8083468.1"/>
    <property type="molecule type" value="Genomic_DNA"/>
</dbReference>
<name>A0ABR8ZDT7_9FLAO</name>
<feature type="transmembrane region" description="Helical" evidence="1">
    <location>
        <begin position="32"/>
        <end position="51"/>
    </location>
</feature>
<feature type="transmembrane region" description="Helical" evidence="1">
    <location>
        <begin position="78"/>
        <end position="102"/>
    </location>
</feature>
<keyword evidence="1" id="KW-1133">Transmembrane helix</keyword>
<dbReference type="RefSeq" id="WP_191737378.1">
    <property type="nucleotide sequence ID" value="NZ_JACYFS010000004.1"/>
</dbReference>
<evidence type="ECO:0000313" key="3">
    <source>
        <dbReference type="Proteomes" id="UP000637299"/>
    </source>
</evidence>
<reference evidence="2 3" key="1">
    <citation type="submission" date="2020-09" db="EMBL/GenBank/DDBJ databases">
        <title>Genome seq and assembly of Chryseobacterium sp.</title>
        <authorList>
            <person name="Chhetri G."/>
        </authorList>
    </citation>
    <scope>NUCLEOTIDE SEQUENCE [LARGE SCALE GENOMIC DNA]</scope>
    <source>
        <strain evidence="2 3">GCR10</strain>
    </source>
</reference>
<organism evidence="2 3">
    <name type="scientific">Chryseobacterium caseinilyticum</name>
    <dbReference type="NCBI Taxonomy" id="2771428"/>
    <lineage>
        <taxon>Bacteria</taxon>
        <taxon>Pseudomonadati</taxon>
        <taxon>Bacteroidota</taxon>
        <taxon>Flavobacteriia</taxon>
        <taxon>Flavobacteriales</taxon>
        <taxon>Weeksellaceae</taxon>
        <taxon>Chryseobacterium group</taxon>
        <taxon>Chryseobacterium</taxon>
    </lineage>
</organism>
<evidence type="ECO:0000313" key="2">
    <source>
        <dbReference type="EMBL" id="MBD8083468.1"/>
    </source>
</evidence>
<proteinExistence type="predicted"/>
<feature type="transmembrane region" description="Helical" evidence="1">
    <location>
        <begin position="219"/>
        <end position="247"/>
    </location>
</feature>
<feature type="transmembrane region" description="Helical" evidence="1">
    <location>
        <begin position="136"/>
        <end position="157"/>
    </location>
</feature>
<keyword evidence="3" id="KW-1185">Reference proteome</keyword>
<dbReference type="Proteomes" id="UP000637299">
    <property type="component" value="Unassembled WGS sequence"/>
</dbReference>
<feature type="transmembrane region" description="Helical" evidence="1">
    <location>
        <begin position="267"/>
        <end position="298"/>
    </location>
</feature>
<sequence>MITFYKKRDFGTFITDSFAFFKSNGKNYFKNFILINGMMLILLVLVMYFGFKEFLGQFFNGNLSGQSYYFERYFEDNLGLVIITGIVIMIIYSFLMMLNLLYPVFYVKRIAGGQKEVSVEDIISDLKTHSKKLIQLYFGLILLVIPAAFVLIALSYAMVLVFIGIPVLIFVVPTLFNAITFLVYDFIYTDRGFFESLSYAIRSQFSYSNGREKTPYWKYWGSAIILFVLYYVITTIFTAIPMVILMMRLAVSTSDNNFEQNPFAGGFGAVIMVIYGISIVLSSLLMNVLYINSGLLYFDSRRDLHQKLEMEEIDTIGLNA</sequence>
<accession>A0ABR8ZDT7</accession>
<keyword evidence="1" id="KW-0812">Transmembrane</keyword>
<keyword evidence="1" id="KW-0472">Membrane</keyword>
<protein>
    <submittedName>
        <fullName evidence="2">DUF4013 domain-containing protein</fullName>
    </submittedName>
</protein>